<keyword evidence="3" id="KW-1185">Reference proteome</keyword>
<evidence type="ECO:0000256" key="1">
    <source>
        <dbReference type="ARBA" id="ARBA00023118"/>
    </source>
</evidence>
<protein>
    <submittedName>
        <fullName evidence="2">Type I-B CRISPR-associated protein Cas5b</fullName>
    </submittedName>
</protein>
<dbReference type="EMBL" id="JBBMEI010000029">
    <property type="protein sequence ID" value="MEQ2358721.1"/>
    <property type="molecule type" value="Genomic_DNA"/>
</dbReference>
<proteinExistence type="predicted"/>
<dbReference type="NCBIfam" id="TIGR02593">
    <property type="entry name" value="CRISPR_cas5"/>
    <property type="match status" value="1"/>
</dbReference>
<accession>A0ABV1ALU5</accession>
<dbReference type="InterPro" id="IPR013421">
    <property type="entry name" value="CRISPR-assoc_prot_Cas5_HALMA"/>
</dbReference>
<comment type="caution">
    <text evidence="2">The sequence shown here is derived from an EMBL/GenBank/DDBJ whole genome shotgun (WGS) entry which is preliminary data.</text>
</comment>
<dbReference type="InterPro" id="IPR013422">
    <property type="entry name" value="CRISPR-assoc_prot_Cas5_N"/>
</dbReference>
<evidence type="ECO:0000313" key="3">
    <source>
        <dbReference type="Proteomes" id="UP001446032"/>
    </source>
</evidence>
<keyword evidence="1" id="KW-0051">Antiviral defense</keyword>
<name>A0ABV1ALU5_9FIRM</name>
<gene>
    <name evidence="2" type="primary">cas5b</name>
    <name evidence="2" type="ORF">WMO75_10310</name>
</gene>
<dbReference type="Proteomes" id="UP001446032">
    <property type="component" value="Unassembled WGS sequence"/>
</dbReference>
<dbReference type="NCBIfam" id="TIGR02592">
    <property type="entry name" value="cas_Cas5h"/>
    <property type="match status" value="1"/>
</dbReference>
<sequence>MRALKFTLSGRNAFFKKPEVNTYGYFTYGQIHKVALLGILGAIVGYKGYGHAGIYPEFYERLKDLKVSIVPRNPQGYISKKVQMFNNTVGYASQEQGGNLIVREQWLENPIWDIYIFMDCEEADKIAEMILERKCVYIPYLGKNDHLADIYNAEIVELENAQCESTVLSCLYLKKDGKFEIADEDDEDDYDDDEETPEFKYEEKLPVGIDSHMNLYEYENFCYTNIKVRIEEKKIFKTENRMLIFY</sequence>
<reference evidence="2 3" key="1">
    <citation type="submission" date="2024-03" db="EMBL/GenBank/DDBJ databases">
        <title>Human intestinal bacterial collection.</title>
        <authorList>
            <person name="Pauvert C."/>
            <person name="Hitch T.C.A."/>
            <person name="Clavel T."/>
        </authorList>
    </citation>
    <scope>NUCLEOTIDE SEQUENCE [LARGE SCALE GENOMIC DNA]</scope>
    <source>
        <strain evidence="2 3">CLA-AA-H95</strain>
    </source>
</reference>
<organism evidence="2 3">
    <name type="scientific">Blautia intestinihominis</name>
    <dbReference type="NCBI Taxonomy" id="3133152"/>
    <lineage>
        <taxon>Bacteria</taxon>
        <taxon>Bacillati</taxon>
        <taxon>Bacillota</taxon>
        <taxon>Clostridia</taxon>
        <taxon>Lachnospirales</taxon>
        <taxon>Lachnospiraceae</taxon>
        <taxon>Blautia</taxon>
    </lineage>
</organism>
<dbReference type="RefSeq" id="WP_349077989.1">
    <property type="nucleotide sequence ID" value="NZ_JBBMEI010000029.1"/>
</dbReference>
<evidence type="ECO:0000313" key="2">
    <source>
        <dbReference type="EMBL" id="MEQ2358721.1"/>
    </source>
</evidence>